<evidence type="ECO:0000313" key="2">
    <source>
        <dbReference type="EMBL" id="JAP11877.1"/>
    </source>
</evidence>
<sequence length="83" mass="9644">MKPETYICWLSCLIAIVNCMHQLLLKAISRILLLFDSIVSSSCGQACFFWSFPVFLLITYGFCFYVYFTLKFLDIDCSCPYSH</sequence>
<name>A0A0V0GUX6_SOLCH</name>
<keyword evidence="1" id="KW-0472">Membrane</keyword>
<evidence type="ECO:0000256" key="1">
    <source>
        <dbReference type="SAM" id="Phobius"/>
    </source>
</evidence>
<keyword evidence="1" id="KW-1133">Transmembrane helix</keyword>
<organism evidence="2">
    <name type="scientific">Solanum chacoense</name>
    <name type="common">Chaco potato</name>
    <dbReference type="NCBI Taxonomy" id="4108"/>
    <lineage>
        <taxon>Eukaryota</taxon>
        <taxon>Viridiplantae</taxon>
        <taxon>Streptophyta</taxon>
        <taxon>Embryophyta</taxon>
        <taxon>Tracheophyta</taxon>
        <taxon>Spermatophyta</taxon>
        <taxon>Magnoliopsida</taxon>
        <taxon>eudicotyledons</taxon>
        <taxon>Gunneridae</taxon>
        <taxon>Pentapetalae</taxon>
        <taxon>asterids</taxon>
        <taxon>lamiids</taxon>
        <taxon>Solanales</taxon>
        <taxon>Solanaceae</taxon>
        <taxon>Solanoideae</taxon>
        <taxon>Solaneae</taxon>
        <taxon>Solanum</taxon>
    </lineage>
</organism>
<dbReference type="EMBL" id="GEDG01030528">
    <property type="protein sequence ID" value="JAP11877.1"/>
    <property type="molecule type" value="Transcribed_RNA"/>
</dbReference>
<proteinExistence type="predicted"/>
<dbReference type="AlphaFoldDB" id="A0A0V0GUX6"/>
<keyword evidence="1" id="KW-0812">Transmembrane</keyword>
<protein>
    <submittedName>
        <fullName evidence="2">Putative ovule protein</fullName>
    </submittedName>
</protein>
<feature type="transmembrane region" description="Helical" evidence="1">
    <location>
        <begin position="46"/>
        <end position="68"/>
    </location>
</feature>
<feature type="transmembrane region" description="Helical" evidence="1">
    <location>
        <begin position="6"/>
        <end position="25"/>
    </location>
</feature>
<accession>A0A0V0GUX6</accession>
<reference evidence="2" key="1">
    <citation type="submission" date="2015-12" db="EMBL/GenBank/DDBJ databases">
        <title>Gene expression during late stages of embryo sac development: a critical building block for successful pollen-pistil interactions.</title>
        <authorList>
            <person name="Liu Y."/>
            <person name="Joly V."/>
            <person name="Sabar M."/>
            <person name="Matton D.P."/>
        </authorList>
    </citation>
    <scope>NUCLEOTIDE SEQUENCE</scope>
</reference>